<name>A0A841Q5G5_9BACI</name>
<dbReference type="Proteomes" id="UP000581688">
    <property type="component" value="Unassembled WGS sequence"/>
</dbReference>
<feature type="coiled-coil region" evidence="2">
    <location>
        <begin position="93"/>
        <end position="123"/>
    </location>
</feature>
<dbReference type="EMBL" id="JACHGH010000005">
    <property type="protein sequence ID" value="MBB6453630.1"/>
    <property type="molecule type" value="Genomic_DNA"/>
</dbReference>
<evidence type="ECO:0000313" key="4">
    <source>
        <dbReference type="Proteomes" id="UP000581688"/>
    </source>
</evidence>
<dbReference type="SUPFAM" id="SSF140566">
    <property type="entry name" value="FlgN-like"/>
    <property type="match status" value="1"/>
</dbReference>
<protein>
    <submittedName>
        <fullName evidence="3">Flagellar biosynthesis/type III secretory pathway chaperone</fullName>
    </submittedName>
</protein>
<keyword evidence="1" id="KW-1005">Bacterial flagellum biogenesis</keyword>
<dbReference type="RefSeq" id="WP_174496022.1">
    <property type="nucleotide sequence ID" value="NZ_CADDWK010000005.1"/>
</dbReference>
<gene>
    <name evidence="3" type="ORF">HNQ94_002079</name>
</gene>
<accession>A0A841Q5G5</accession>
<dbReference type="AlphaFoldDB" id="A0A841Q5G5"/>
<dbReference type="Gene3D" id="1.20.58.300">
    <property type="entry name" value="FlgN-like"/>
    <property type="match status" value="1"/>
</dbReference>
<sequence>MATQEIITVMTKLHSLHESLLTISKEKTVHLKSGDTTAFQATFVNERKHVQAIGQLEDKRQALTKQWFTQQGVQDANQTVSEMLSLISDSNEKEQLMKVYEQLVITIAELKQQEQLNRELTEQSLQFVELSLELLQPSIKNMNYGEKKQGEQAFNRSMFDSKA</sequence>
<keyword evidence="3" id="KW-0966">Cell projection</keyword>
<organism evidence="3 4">
    <name type="scientific">Salirhabdus euzebyi</name>
    <dbReference type="NCBI Taxonomy" id="394506"/>
    <lineage>
        <taxon>Bacteria</taxon>
        <taxon>Bacillati</taxon>
        <taxon>Bacillota</taxon>
        <taxon>Bacilli</taxon>
        <taxon>Bacillales</taxon>
        <taxon>Bacillaceae</taxon>
        <taxon>Salirhabdus</taxon>
    </lineage>
</organism>
<dbReference type="GO" id="GO:0044780">
    <property type="term" value="P:bacterial-type flagellum assembly"/>
    <property type="evidence" value="ECO:0007669"/>
    <property type="project" value="InterPro"/>
</dbReference>
<dbReference type="InterPro" id="IPR036679">
    <property type="entry name" value="FlgN-like_sf"/>
</dbReference>
<dbReference type="InterPro" id="IPR007809">
    <property type="entry name" value="FlgN-like"/>
</dbReference>
<keyword evidence="2" id="KW-0175">Coiled coil</keyword>
<keyword evidence="4" id="KW-1185">Reference proteome</keyword>
<evidence type="ECO:0000256" key="2">
    <source>
        <dbReference type="SAM" id="Coils"/>
    </source>
</evidence>
<dbReference type="Pfam" id="PF05130">
    <property type="entry name" value="FlgN"/>
    <property type="match status" value="1"/>
</dbReference>
<evidence type="ECO:0000313" key="3">
    <source>
        <dbReference type="EMBL" id="MBB6453630.1"/>
    </source>
</evidence>
<reference evidence="3 4" key="1">
    <citation type="submission" date="2020-08" db="EMBL/GenBank/DDBJ databases">
        <title>Genomic Encyclopedia of Type Strains, Phase IV (KMG-IV): sequencing the most valuable type-strain genomes for metagenomic binning, comparative biology and taxonomic classification.</title>
        <authorList>
            <person name="Goeker M."/>
        </authorList>
    </citation>
    <scope>NUCLEOTIDE SEQUENCE [LARGE SCALE GENOMIC DNA]</scope>
    <source>
        <strain evidence="3 4">DSM 19612</strain>
    </source>
</reference>
<comment type="caution">
    <text evidence="3">The sequence shown here is derived from an EMBL/GenBank/DDBJ whole genome shotgun (WGS) entry which is preliminary data.</text>
</comment>
<evidence type="ECO:0000256" key="1">
    <source>
        <dbReference type="ARBA" id="ARBA00022795"/>
    </source>
</evidence>
<keyword evidence="3" id="KW-0969">Cilium</keyword>
<keyword evidence="3" id="KW-0282">Flagellum</keyword>
<proteinExistence type="predicted"/>